<dbReference type="EMBL" id="JAGTJJ010000085">
    <property type="protein sequence ID" value="MDC3988840.1"/>
    <property type="molecule type" value="Genomic_DNA"/>
</dbReference>
<evidence type="ECO:0000256" key="1">
    <source>
        <dbReference type="ARBA" id="ARBA00022729"/>
    </source>
</evidence>
<organism evidence="5 6">
    <name type="scientific">Polyangium jinanense</name>
    <dbReference type="NCBI Taxonomy" id="2829994"/>
    <lineage>
        <taxon>Bacteria</taxon>
        <taxon>Pseudomonadati</taxon>
        <taxon>Myxococcota</taxon>
        <taxon>Polyangia</taxon>
        <taxon>Polyangiales</taxon>
        <taxon>Polyangiaceae</taxon>
        <taxon>Polyangium</taxon>
    </lineage>
</organism>
<dbReference type="PROSITE" id="PS51257">
    <property type="entry name" value="PROKAR_LIPOPROTEIN"/>
    <property type="match status" value="1"/>
</dbReference>
<evidence type="ECO:0000256" key="2">
    <source>
        <dbReference type="ARBA" id="ARBA00022737"/>
    </source>
</evidence>
<gene>
    <name evidence="5" type="ORF">KEG57_50710</name>
</gene>
<dbReference type="PANTHER" id="PTHR42754:SF1">
    <property type="entry name" value="LIPOPROTEIN"/>
    <property type="match status" value="1"/>
</dbReference>
<keyword evidence="1 4" id="KW-0732">Signal</keyword>
<sequence length="516" mass="52528">MALRLTTTPILALFLASFAAASGCGRSVPGTSDGGSDGDGGFAGNGGTGGFGGTGGIGGVGGVGGVGGIGGSGGTMGFCGDGILDAGEQCDDGALNSDIGACKTSCEAAFCGDGFVFAAAEACDDANGVDGDGCNHDCILSGTVLYTESQGVPGSTGEELTSIRLDNKGNLIVGGIVGVAGNPGHYDGLVAKLNPQGNPIWYRQIDGAAGLDDGIYGVAVDPAGNVYAVGYETLADGTTNLIARKYDTSGEQMWARSFDGEAHGYDYGWGVAMPGGGHLYVAGGMATNAGGSEFTLLKLSSQTGEIVLQRHTDGPGNGTDSAQGIAIHGVFIYLAGYFTNEAGFTDVVLTKLQEGGGDLTEVWTRTYDGALHNDDYALSVAVAPDGNLFVGGAETTNFGLDAWLRKYDPNGQELWTRTHSSQIPAGPDQIYAVASDPSGNVVVTGYEVTPSLSTDIWTRKYDSAGNELWTNVHNGTGDGADYGEGITTNDASEVFVVGTELTTDQGYNAWIRKFAP</sequence>
<dbReference type="Proteomes" id="UP001151081">
    <property type="component" value="Unassembled WGS sequence"/>
</dbReference>
<name>A0A9X3XG99_9BACT</name>
<accession>A0A9X3XG99</accession>
<dbReference type="PANTHER" id="PTHR42754">
    <property type="entry name" value="ENDOGLUCANASE"/>
    <property type="match status" value="1"/>
</dbReference>
<evidence type="ECO:0000256" key="3">
    <source>
        <dbReference type="ARBA" id="ARBA00023157"/>
    </source>
</evidence>
<feature type="chain" id="PRO_5040794695" description="Beta-propeller repeat-containing protein" evidence="4">
    <location>
        <begin position="22"/>
        <end position="516"/>
    </location>
</feature>
<evidence type="ECO:0000313" key="5">
    <source>
        <dbReference type="EMBL" id="MDC3988840.1"/>
    </source>
</evidence>
<dbReference type="NCBIfam" id="TIGR02232">
    <property type="entry name" value="myxo_disulf_rpt"/>
    <property type="match status" value="1"/>
</dbReference>
<evidence type="ECO:0000313" key="6">
    <source>
        <dbReference type="Proteomes" id="UP001151081"/>
    </source>
</evidence>
<dbReference type="InterPro" id="IPR011936">
    <property type="entry name" value="Myxo_disulph_rpt"/>
</dbReference>
<dbReference type="SUPFAM" id="SSF63829">
    <property type="entry name" value="Calcium-dependent phosphotriesterase"/>
    <property type="match status" value="1"/>
</dbReference>
<evidence type="ECO:0008006" key="7">
    <source>
        <dbReference type="Google" id="ProtNLM"/>
    </source>
</evidence>
<keyword evidence="6" id="KW-1185">Reference proteome</keyword>
<evidence type="ECO:0000256" key="4">
    <source>
        <dbReference type="SAM" id="SignalP"/>
    </source>
</evidence>
<keyword evidence="3" id="KW-1015">Disulfide bond</keyword>
<feature type="signal peptide" evidence="4">
    <location>
        <begin position="1"/>
        <end position="21"/>
    </location>
</feature>
<protein>
    <recommendedName>
        <fullName evidence="7">Beta-propeller repeat-containing protein</fullName>
    </recommendedName>
</protein>
<dbReference type="RefSeq" id="WP_272428105.1">
    <property type="nucleotide sequence ID" value="NZ_JAGTJJ010000085.1"/>
</dbReference>
<proteinExistence type="predicted"/>
<dbReference type="AlphaFoldDB" id="A0A9X3XG99"/>
<reference evidence="5 6" key="1">
    <citation type="submission" date="2021-04" db="EMBL/GenBank/DDBJ databases">
        <title>Genome analysis of Polyangium sp.</title>
        <authorList>
            <person name="Li Y."/>
            <person name="Wang J."/>
        </authorList>
    </citation>
    <scope>NUCLEOTIDE SEQUENCE [LARGE SCALE GENOMIC DNA]</scope>
    <source>
        <strain evidence="5 6">SDU14</strain>
    </source>
</reference>
<keyword evidence="2" id="KW-0677">Repeat</keyword>
<comment type="caution">
    <text evidence="5">The sequence shown here is derived from an EMBL/GenBank/DDBJ whole genome shotgun (WGS) entry which is preliminary data.</text>
</comment>